<keyword evidence="1" id="KW-0472">Membrane</keyword>
<keyword evidence="3" id="KW-1185">Reference proteome</keyword>
<organism evidence="2 3">
    <name type="scientific">Psilocybe cf. subviscida</name>
    <dbReference type="NCBI Taxonomy" id="2480587"/>
    <lineage>
        <taxon>Eukaryota</taxon>
        <taxon>Fungi</taxon>
        <taxon>Dikarya</taxon>
        <taxon>Basidiomycota</taxon>
        <taxon>Agaricomycotina</taxon>
        <taxon>Agaricomycetes</taxon>
        <taxon>Agaricomycetidae</taxon>
        <taxon>Agaricales</taxon>
        <taxon>Agaricineae</taxon>
        <taxon>Strophariaceae</taxon>
        <taxon>Psilocybe</taxon>
    </lineage>
</organism>
<dbReference type="OrthoDB" id="2945448at2759"/>
<dbReference type="EMBL" id="JAACJJ010000004">
    <property type="protein sequence ID" value="KAF5328432.1"/>
    <property type="molecule type" value="Genomic_DNA"/>
</dbReference>
<accession>A0A8H5BU59</accession>
<dbReference type="AlphaFoldDB" id="A0A8H5BU59"/>
<reference evidence="2 3" key="1">
    <citation type="journal article" date="2020" name="ISME J.">
        <title>Uncovering the hidden diversity of litter-decomposition mechanisms in mushroom-forming fungi.</title>
        <authorList>
            <person name="Floudas D."/>
            <person name="Bentzer J."/>
            <person name="Ahren D."/>
            <person name="Johansson T."/>
            <person name="Persson P."/>
            <person name="Tunlid A."/>
        </authorList>
    </citation>
    <scope>NUCLEOTIDE SEQUENCE [LARGE SCALE GENOMIC DNA]</scope>
    <source>
        <strain evidence="2 3">CBS 101986</strain>
    </source>
</reference>
<feature type="transmembrane region" description="Helical" evidence="1">
    <location>
        <begin position="93"/>
        <end position="116"/>
    </location>
</feature>
<evidence type="ECO:0000313" key="3">
    <source>
        <dbReference type="Proteomes" id="UP000567179"/>
    </source>
</evidence>
<feature type="transmembrane region" description="Helical" evidence="1">
    <location>
        <begin position="157"/>
        <end position="182"/>
    </location>
</feature>
<evidence type="ECO:0000256" key="1">
    <source>
        <dbReference type="SAM" id="Phobius"/>
    </source>
</evidence>
<feature type="transmembrane region" description="Helical" evidence="1">
    <location>
        <begin position="244"/>
        <end position="264"/>
    </location>
</feature>
<feature type="transmembrane region" description="Helical" evidence="1">
    <location>
        <begin position="128"/>
        <end position="151"/>
    </location>
</feature>
<sequence length="349" mass="38100">MSDSLSTSEIRTLVDPFFNGLVAQGFLCGIYTLLLSQALWKLLEKGSKRFYACALILLWAFVIMEFACDWVISKGGFVVHNGSPVAIGIAEDSITTMFFPSEVSLLMFILISDAILIWRCNVLWRNGYILTVLAIFLVATTALNICTMIPISDDINVLVLVNSLATLSTFITTVSATSLVVLKITLVARQSQMRHSYTKIIEIIIESAGLVSIVLLGMSILDLLSYVHPFDPSTTLGTALNQTYAYLSYCQAPITGIAPTLIAFRVAEEPSQTEVNSINQPGTQSHSHLAFRKPAHGISTNSLPEHVPMFTLEFGALHEGEQVGSVESPSDIEVQSVRRLGHLTGLRSS</sequence>
<keyword evidence="1" id="KW-0812">Transmembrane</keyword>
<evidence type="ECO:0000313" key="2">
    <source>
        <dbReference type="EMBL" id="KAF5328432.1"/>
    </source>
</evidence>
<dbReference type="Proteomes" id="UP000567179">
    <property type="component" value="Unassembled WGS sequence"/>
</dbReference>
<proteinExistence type="predicted"/>
<keyword evidence="1" id="KW-1133">Transmembrane helix</keyword>
<feature type="transmembrane region" description="Helical" evidence="1">
    <location>
        <begin position="50"/>
        <end position="73"/>
    </location>
</feature>
<feature type="transmembrane region" description="Helical" evidence="1">
    <location>
        <begin position="203"/>
        <end position="224"/>
    </location>
</feature>
<comment type="caution">
    <text evidence="2">The sequence shown here is derived from an EMBL/GenBank/DDBJ whole genome shotgun (WGS) entry which is preliminary data.</text>
</comment>
<gene>
    <name evidence="2" type="ORF">D9619_013294</name>
</gene>
<feature type="transmembrane region" description="Helical" evidence="1">
    <location>
        <begin position="20"/>
        <end position="43"/>
    </location>
</feature>
<name>A0A8H5BU59_9AGAR</name>
<protein>
    <submittedName>
        <fullName evidence="2">Uncharacterized protein</fullName>
    </submittedName>
</protein>